<reference evidence="1 2" key="1">
    <citation type="submission" date="2009-01" db="EMBL/GenBank/DDBJ databases">
        <authorList>
            <person name="Qin X."/>
            <person name="Bachman B."/>
            <person name="Battles P."/>
            <person name="Bell A."/>
            <person name="Bess C."/>
            <person name="Bickham C."/>
            <person name="Chaboub L."/>
            <person name="Chen D."/>
            <person name="Coyle M."/>
            <person name="Deiros D.R."/>
            <person name="Dinh H."/>
            <person name="Forbes L."/>
            <person name="Fowler G."/>
            <person name="Francisco L."/>
            <person name="Fu Q."/>
            <person name="Gubbala S."/>
            <person name="Hale W."/>
            <person name="Han Y."/>
            <person name="Hemphill L."/>
            <person name="Highlander S.K."/>
            <person name="Hirani K."/>
            <person name="Hogues M."/>
            <person name="Jackson L."/>
            <person name="Jakkamsetti A."/>
            <person name="Javaid M."/>
            <person name="Jiang H."/>
            <person name="Korchina V."/>
            <person name="Kovar C."/>
            <person name="Lara F."/>
            <person name="Lee S."/>
            <person name="Mata R."/>
            <person name="Mathew T."/>
            <person name="Moen C."/>
            <person name="Morales K."/>
            <person name="Munidasa M."/>
            <person name="Nazareth L."/>
            <person name="Ngo R."/>
            <person name="Nguyen L."/>
            <person name="Okwuonu G."/>
            <person name="Ongeri F."/>
            <person name="Patil S."/>
            <person name="Petrosino J."/>
            <person name="Pham C."/>
            <person name="Pham P."/>
            <person name="Pu L.-L."/>
            <person name="Puazo M."/>
            <person name="Raj R."/>
            <person name="Reid J."/>
            <person name="Rouhana J."/>
            <person name="Saada N."/>
            <person name="Shang Y."/>
            <person name="Simmons D."/>
            <person name="Thornton R."/>
            <person name="Warren J."/>
            <person name="Weissenberger G."/>
            <person name="Zhang J."/>
            <person name="Zhang L."/>
            <person name="Zhou C."/>
            <person name="Zhu D."/>
            <person name="Muzny D."/>
            <person name="Worley K."/>
            <person name="Gibbs R."/>
        </authorList>
    </citation>
    <scope>NUCLEOTIDE SEQUENCE [LARGE SCALE GENOMIC DNA]</scope>
    <source>
        <strain evidence="1 2">DSM 15434</strain>
    </source>
</reference>
<gene>
    <name evidence="1" type="ORF">HMPREF0058_1160</name>
</gene>
<sequence>MRLLSRTTTSLAIAALAVIGLLGAGGVLVARRRGGEDTGESTGEGDSQE</sequence>
<evidence type="ECO:0000313" key="2">
    <source>
        <dbReference type="Proteomes" id="UP000004778"/>
    </source>
</evidence>
<dbReference type="RefSeq" id="WP_006548124.1">
    <property type="nucleotide sequence ID" value="NZ_DS999574.1"/>
</dbReference>
<dbReference type="HOGENOM" id="CLU_3131414_0_0_11"/>
<comment type="caution">
    <text evidence="1">The sequence shown here is derived from an EMBL/GenBank/DDBJ whole genome shotgun (WGS) entry which is preliminary data.</text>
</comment>
<name>C0W5L6_9ACTO</name>
<dbReference type="EMBL" id="ACFH01000087">
    <property type="protein sequence ID" value="EEH65983.1"/>
    <property type="molecule type" value="Genomic_DNA"/>
</dbReference>
<keyword evidence="2" id="KW-1185">Reference proteome</keyword>
<organism evidence="1 2">
    <name type="scientific">Actinomyces urogenitalis DSM 15434</name>
    <dbReference type="NCBI Taxonomy" id="525246"/>
    <lineage>
        <taxon>Bacteria</taxon>
        <taxon>Bacillati</taxon>
        <taxon>Actinomycetota</taxon>
        <taxon>Actinomycetes</taxon>
        <taxon>Actinomycetales</taxon>
        <taxon>Actinomycetaceae</taxon>
        <taxon>Actinomyces</taxon>
    </lineage>
</organism>
<dbReference type="AlphaFoldDB" id="C0W5L6"/>
<dbReference type="STRING" id="103621.GCA_001067145_00350"/>
<evidence type="ECO:0000313" key="1">
    <source>
        <dbReference type="EMBL" id="EEH65983.1"/>
    </source>
</evidence>
<proteinExistence type="predicted"/>
<accession>C0W5L6</accession>
<dbReference type="Proteomes" id="UP000004778">
    <property type="component" value="Unassembled WGS sequence"/>
</dbReference>
<protein>
    <submittedName>
        <fullName evidence="1">Uncharacterized protein</fullName>
    </submittedName>
</protein>